<feature type="transmembrane region" description="Helical" evidence="10">
    <location>
        <begin position="331"/>
        <end position="354"/>
    </location>
</feature>
<evidence type="ECO:0000313" key="13">
    <source>
        <dbReference type="Proteomes" id="UP000235371"/>
    </source>
</evidence>
<feature type="transmembrane region" description="Helical" evidence="10">
    <location>
        <begin position="33"/>
        <end position="53"/>
    </location>
</feature>
<keyword evidence="12" id="KW-0378">Hydrolase</keyword>
<keyword evidence="4 10" id="KW-0812">Transmembrane</keyword>
<comment type="similarity">
    <text evidence="2">Belongs to the ABC transporter superfamily. ABCA family.</text>
</comment>
<organism evidence="12 13">
    <name type="scientific">Hyaloscypha bicolor E</name>
    <dbReference type="NCBI Taxonomy" id="1095630"/>
    <lineage>
        <taxon>Eukaryota</taxon>
        <taxon>Fungi</taxon>
        <taxon>Dikarya</taxon>
        <taxon>Ascomycota</taxon>
        <taxon>Pezizomycotina</taxon>
        <taxon>Leotiomycetes</taxon>
        <taxon>Helotiales</taxon>
        <taxon>Hyaloscyphaceae</taxon>
        <taxon>Hyaloscypha</taxon>
        <taxon>Hyaloscypha bicolor</taxon>
    </lineage>
</organism>
<dbReference type="PANTHER" id="PTHR19229">
    <property type="entry name" value="ATP-BINDING CASSETTE TRANSPORTER SUBFAMILY A ABCA"/>
    <property type="match status" value="1"/>
</dbReference>
<dbReference type="GO" id="GO:0016020">
    <property type="term" value="C:membrane"/>
    <property type="evidence" value="ECO:0007669"/>
    <property type="project" value="UniProtKB-SubCell"/>
</dbReference>
<dbReference type="GeneID" id="36595311"/>
<evidence type="ECO:0000256" key="2">
    <source>
        <dbReference type="ARBA" id="ARBA00008869"/>
    </source>
</evidence>
<dbReference type="PROSITE" id="PS50893">
    <property type="entry name" value="ABC_TRANSPORTER_2"/>
    <property type="match status" value="2"/>
</dbReference>
<feature type="transmembrane region" description="Helical" evidence="10">
    <location>
        <begin position="822"/>
        <end position="846"/>
    </location>
</feature>
<evidence type="ECO:0000256" key="3">
    <source>
        <dbReference type="ARBA" id="ARBA00022448"/>
    </source>
</evidence>
<dbReference type="SMART" id="SM00382">
    <property type="entry name" value="AAA"/>
    <property type="match status" value="2"/>
</dbReference>
<feature type="transmembrane region" description="Helical" evidence="10">
    <location>
        <begin position="360"/>
        <end position="380"/>
    </location>
</feature>
<evidence type="ECO:0000313" key="12">
    <source>
        <dbReference type="EMBL" id="PMD54926.1"/>
    </source>
</evidence>
<evidence type="ECO:0000256" key="1">
    <source>
        <dbReference type="ARBA" id="ARBA00004141"/>
    </source>
</evidence>
<reference evidence="12 13" key="1">
    <citation type="submission" date="2016-04" db="EMBL/GenBank/DDBJ databases">
        <title>A degradative enzymes factory behind the ericoid mycorrhizal symbiosis.</title>
        <authorList>
            <consortium name="DOE Joint Genome Institute"/>
            <person name="Martino E."/>
            <person name="Morin E."/>
            <person name="Grelet G."/>
            <person name="Kuo A."/>
            <person name="Kohler A."/>
            <person name="Daghino S."/>
            <person name="Barry K."/>
            <person name="Choi C."/>
            <person name="Cichocki N."/>
            <person name="Clum A."/>
            <person name="Copeland A."/>
            <person name="Hainaut M."/>
            <person name="Haridas S."/>
            <person name="Labutti K."/>
            <person name="Lindquist E."/>
            <person name="Lipzen A."/>
            <person name="Khouja H.-R."/>
            <person name="Murat C."/>
            <person name="Ohm R."/>
            <person name="Olson A."/>
            <person name="Spatafora J."/>
            <person name="Veneault-Fourrey C."/>
            <person name="Henrissat B."/>
            <person name="Grigoriev I."/>
            <person name="Martin F."/>
            <person name="Perotto S."/>
        </authorList>
    </citation>
    <scope>NUCLEOTIDE SEQUENCE [LARGE SCALE GENOMIC DNA]</scope>
    <source>
        <strain evidence="12 13">E</strain>
    </source>
</reference>
<feature type="domain" description="ABC transporter" evidence="11">
    <location>
        <begin position="484"/>
        <end position="719"/>
    </location>
</feature>
<feature type="transmembrane region" description="Helical" evidence="10">
    <location>
        <begin position="1080"/>
        <end position="1107"/>
    </location>
</feature>
<feature type="transmembrane region" description="Helical" evidence="10">
    <location>
        <begin position="246"/>
        <end position="268"/>
    </location>
</feature>
<keyword evidence="8 10" id="KW-1133">Transmembrane helix</keyword>
<keyword evidence="9 10" id="KW-0472">Membrane</keyword>
<evidence type="ECO:0000256" key="8">
    <source>
        <dbReference type="ARBA" id="ARBA00022989"/>
    </source>
</evidence>
<feature type="transmembrane region" description="Helical" evidence="10">
    <location>
        <begin position="1232"/>
        <end position="1250"/>
    </location>
</feature>
<dbReference type="InterPro" id="IPR027417">
    <property type="entry name" value="P-loop_NTPase"/>
</dbReference>
<dbReference type="EMBL" id="KZ613856">
    <property type="protein sequence ID" value="PMD54926.1"/>
    <property type="molecule type" value="Genomic_DNA"/>
</dbReference>
<feature type="domain" description="ABC transporter" evidence="11">
    <location>
        <begin position="1306"/>
        <end position="1534"/>
    </location>
</feature>
<dbReference type="SUPFAM" id="SSF52540">
    <property type="entry name" value="P-loop containing nucleoside triphosphate hydrolases"/>
    <property type="match status" value="2"/>
</dbReference>
<dbReference type="InterPro" id="IPR003439">
    <property type="entry name" value="ABC_transporter-like_ATP-bd"/>
</dbReference>
<dbReference type="GO" id="GO:0005319">
    <property type="term" value="F:lipid transporter activity"/>
    <property type="evidence" value="ECO:0007669"/>
    <property type="project" value="TreeGrafter"/>
</dbReference>
<feature type="transmembrane region" description="Helical" evidence="10">
    <location>
        <begin position="1145"/>
        <end position="1167"/>
    </location>
</feature>
<dbReference type="CDD" id="cd03263">
    <property type="entry name" value="ABC_subfamily_A"/>
    <property type="match status" value="2"/>
</dbReference>
<dbReference type="GO" id="GO:0005524">
    <property type="term" value="F:ATP binding"/>
    <property type="evidence" value="ECO:0007669"/>
    <property type="project" value="UniProtKB-KW"/>
</dbReference>
<evidence type="ECO:0000256" key="9">
    <source>
        <dbReference type="ARBA" id="ARBA00023136"/>
    </source>
</evidence>
<feature type="transmembrane region" description="Helical" evidence="10">
    <location>
        <begin position="1036"/>
        <end position="1059"/>
    </location>
</feature>
<dbReference type="PROSITE" id="PS00211">
    <property type="entry name" value="ABC_TRANSPORTER_1"/>
    <property type="match status" value="1"/>
</dbReference>
<keyword evidence="5" id="KW-0677">Repeat</keyword>
<dbReference type="InterPro" id="IPR026082">
    <property type="entry name" value="ABCA"/>
</dbReference>
<dbReference type="Pfam" id="PF12698">
    <property type="entry name" value="ABC2_membrane_3"/>
    <property type="match status" value="1"/>
</dbReference>
<evidence type="ECO:0000256" key="10">
    <source>
        <dbReference type="SAM" id="Phobius"/>
    </source>
</evidence>
<sequence length="1645" mass="180403">MSSVRPSPQWRRIYRQTITLTYKNLLNAFKAPIATACRALIFPIAVTLIFCFLRHIGVTQGYKPDVASWGIATSSIPIKDLGTAINALPHDIGKRLLFVRNGISNTTLGTIIEGILNEPTMKGVEGLSVDDPNDLFTLCRQTLAGSSNCYAAVLFSSFNETNIEYTIAMDESALAYTGYDEGMGDQSSNSQTNRLIFPLQYAIDSHIGNFSTMTPPSTQGFSGVFGPHSRVDEWYPSADVATHGPYWLNLVAMFVAPLFFLVLIGVVYHLNTFVATERQTIISELMAAQNVTATPQILSTLITFYLLYFPGLLICSVFFTQILFTHTSDILFLFVMLLAGASVITSSHFVASFFGKAQLAGLYSSTLTIALAFVTLDAALKNTNPPEAEIVALSLLFPPACFANFIADVAYREYMLHPFSLKYQPPLLNGGIEEYIQKIDGYKYVIFFIVQIVAYTAATYFVERGLWGVPRKFENIPADSDVALRCTGLTKTYYGKRRWYWPFVRKGEHVIAIDNLNLEVRKGSVTFLLGPNGGGKTTTLKCVAGMISVDPGSTLALNEAGTIFGICPQTNVFWDNLTVQEHIKIWRKLKTASFEDVQVDDDDILAECDLLDKVQAPAKTLSGGQMRKLQLAISFVGGSKVCCIGEASSGLDPLSRRNIWNIIQKGHSRRTILATTHFLDEADILADHIAIVYKGRLVCEGPSTSLKARYGDDFIIRSENEENDESLVWRTSNSTEATKKLLELEALTEDTTYDVRFPTLEQVFLKVTSASNTAVTTTAGMIFALENETPPDIDLDVGHSIGLARQVAALFRKRYTLLLQKAGWISYAINLAIPIIIAAALVKFMYRFKPLQTCEDNNLLLRNASYGDYAPLDYSYPIFAPLDYWQPPESFPEYDHNPSAIIGPESVFTGAIQDDLYLFNIPSIFHQFGPDSVNASWQDSMALSTRVLVNSTDDMLWQINNSSGSGYFGFGVFAPTPQTATLFYNAYNFIENDGMGVLGLSLITNRIANATITTGQARKVSAELRTMRTAPSNVSLFNLPIAALLCLAFIVASSIAVIYPAFERINRVRALHYCNGVSPFALWFGYLLFDMQFIIIQALFVWGLLFVGKPSHLWYEGNYVLGAFILFGIATYLGTYFLSLFVKKAAFAIAAGIHTLLFVLYVVAYVMNQSFGHKVNLHQTYSAIQYGLGLSSPAANLARALFVASNSFEILCGVYGTADVSNPFAYVRYGSVYANMLLQILFLITLLFIHEYGSADWIRRNITHRGIPARLHYIIESDAAAGAEAAAPIESEKSAIASSTTNPQILTVSRISKFFGKLFAVENISFDVSANQTLALLGGNGAGKTTVINMIRGELTPNFGSIHLDGVSVLKNPQKARMHMGVCPQDDAIDNLTVRQTLSFYATVKGLKNVSGNVDKVLAALNITIYEHVSVKDLSGGTRRKLSVAIALLENPRILLLDEPSTGQDAGAKRILWKALQDISRNRAILLTTHSMEEAEALATNVAIMGIRMLAKGTLGNLQDSYEGKYSVRAVRSQGVEREEVDQAVRQAFGGSVSGYFDVNGQVGFGLPHEREKLGGIMRVMEGLKGVVVEEEGKRQGNGEAGNAGGSAAVKSGPRKVIEDYTITGPTLEEVFMNVAREAGTAGGV</sequence>
<feature type="transmembrane region" description="Helical" evidence="10">
    <location>
        <begin position="444"/>
        <end position="462"/>
    </location>
</feature>
<feature type="transmembrane region" description="Helical" evidence="10">
    <location>
        <begin position="1119"/>
        <end position="1138"/>
    </location>
</feature>
<dbReference type="GO" id="GO:0016887">
    <property type="term" value="F:ATP hydrolysis activity"/>
    <property type="evidence" value="ECO:0007669"/>
    <property type="project" value="InterPro"/>
</dbReference>
<dbReference type="Gene3D" id="3.40.50.300">
    <property type="entry name" value="P-loop containing nucleotide triphosphate hydrolases"/>
    <property type="match status" value="2"/>
</dbReference>
<protein>
    <submittedName>
        <fullName evidence="12">P-loop containing nucleoside triphosphate hydrolase protein</fullName>
    </submittedName>
</protein>
<keyword evidence="3" id="KW-0813">Transport</keyword>
<evidence type="ECO:0000259" key="11">
    <source>
        <dbReference type="PROSITE" id="PS50893"/>
    </source>
</evidence>
<evidence type="ECO:0000256" key="4">
    <source>
        <dbReference type="ARBA" id="ARBA00022692"/>
    </source>
</evidence>
<accession>A0A2J6SVY4</accession>
<dbReference type="PANTHER" id="PTHR19229:SF36">
    <property type="entry name" value="ATP-BINDING CASSETTE SUB-FAMILY A MEMBER 2"/>
    <property type="match status" value="1"/>
</dbReference>
<dbReference type="OrthoDB" id="8061355at2759"/>
<dbReference type="Proteomes" id="UP000235371">
    <property type="component" value="Unassembled WGS sequence"/>
</dbReference>
<keyword evidence="13" id="KW-1185">Reference proteome</keyword>
<evidence type="ECO:0000256" key="7">
    <source>
        <dbReference type="ARBA" id="ARBA00022840"/>
    </source>
</evidence>
<dbReference type="RefSeq" id="XP_024731830.1">
    <property type="nucleotide sequence ID" value="XM_024887235.1"/>
</dbReference>
<dbReference type="InterPro" id="IPR017871">
    <property type="entry name" value="ABC_transporter-like_CS"/>
</dbReference>
<proteinExistence type="inferred from homology"/>
<evidence type="ECO:0000256" key="6">
    <source>
        <dbReference type="ARBA" id="ARBA00022741"/>
    </source>
</evidence>
<name>A0A2J6SVY4_9HELO</name>
<dbReference type="STRING" id="1095630.A0A2J6SVY4"/>
<dbReference type="InterPro" id="IPR013525">
    <property type="entry name" value="ABC2_TM"/>
</dbReference>
<keyword evidence="7" id="KW-0067">ATP-binding</keyword>
<comment type="subcellular location">
    <subcellularLocation>
        <location evidence="1">Membrane</location>
        <topology evidence="1">Multi-pass membrane protein</topology>
    </subcellularLocation>
</comment>
<feature type="transmembrane region" description="Helical" evidence="10">
    <location>
        <begin position="302"/>
        <end position="324"/>
    </location>
</feature>
<keyword evidence="6" id="KW-0547">Nucleotide-binding</keyword>
<dbReference type="Pfam" id="PF00005">
    <property type="entry name" value="ABC_tran"/>
    <property type="match status" value="2"/>
</dbReference>
<dbReference type="GO" id="GO:0140359">
    <property type="term" value="F:ABC-type transporter activity"/>
    <property type="evidence" value="ECO:0007669"/>
    <property type="project" value="InterPro"/>
</dbReference>
<dbReference type="InterPro" id="IPR003593">
    <property type="entry name" value="AAA+_ATPase"/>
</dbReference>
<dbReference type="InParanoid" id="A0A2J6SVY4"/>
<evidence type="ECO:0000256" key="5">
    <source>
        <dbReference type="ARBA" id="ARBA00022737"/>
    </source>
</evidence>
<gene>
    <name evidence="12" type="ORF">K444DRAFT_666870</name>
</gene>